<dbReference type="GO" id="GO:0097730">
    <property type="term" value="C:non-motile cilium"/>
    <property type="evidence" value="ECO:0007669"/>
    <property type="project" value="TreeGrafter"/>
</dbReference>
<organism evidence="4 5">
    <name type="scientific">Eptatretus burgeri</name>
    <name type="common">Inshore hagfish</name>
    <dbReference type="NCBI Taxonomy" id="7764"/>
    <lineage>
        <taxon>Eukaryota</taxon>
        <taxon>Metazoa</taxon>
        <taxon>Chordata</taxon>
        <taxon>Craniata</taxon>
        <taxon>Vertebrata</taxon>
        <taxon>Cyclostomata</taxon>
        <taxon>Myxini</taxon>
        <taxon>Myxiniformes</taxon>
        <taxon>Myxinidae</taxon>
        <taxon>Eptatretinae</taxon>
        <taxon>Eptatretus</taxon>
    </lineage>
</organism>
<accession>A0A8C4R9Z1</accession>
<evidence type="ECO:0000256" key="2">
    <source>
        <dbReference type="ARBA" id="ARBA00022737"/>
    </source>
</evidence>
<evidence type="ECO:0000259" key="3">
    <source>
        <dbReference type="Pfam" id="PF25144"/>
    </source>
</evidence>
<dbReference type="Pfam" id="PF25144">
    <property type="entry name" value="Zn_ribbon_IFT122"/>
    <property type="match status" value="1"/>
</dbReference>
<dbReference type="PANTHER" id="PTHR12764">
    <property type="entry name" value="WD REPEAT DOMAIN-RELATED"/>
    <property type="match status" value="1"/>
</dbReference>
<dbReference type="InterPro" id="IPR039857">
    <property type="entry name" value="Ift122/121"/>
</dbReference>
<protein>
    <recommendedName>
        <fullName evidence="3">IFT122 zinc ribbon domain-containing protein</fullName>
    </recommendedName>
</protein>
<dbReference type="InterPro" id="IPR056838">
    <property type="entry name" value="Zn_ribbon_IFT122"/>
</dbReference>
<evidence type="ECO:0000256" key="1">
    <source>
        <dbReference type="ARBA" id="ARBA00022574"/>
    </source>
</evidence>
<proteinExistence type="predicted"/>
<dbReference type="PANTHER" id="PTHR12764:SF4">
    <property type="entry name" value="INTRAFLAGELLAR TRANSPORT PROTEIN 122 HOMOLOG"/>
    <property type="match status" value="1"/>
</dbReference>
<dbReference type="GO" id="GO:0030991">
    <property type="term" value="C:intraciliary transport particle A"/>
    <property type="evidence" value="ECO:0007669"/>
    <property type="project" value="TreeGrafter"/>
</dbReference>
<name>A0A8C4R9Z1_EPTBU</name>
<keyword evidence="5" id="KW-1185">Reference proteome</keyword>
<dbReference type="GO" id="GO:0061512">
    <property type="term" value="P:protein localization to cilium"/>
    <property type="evidence" value="ECO:0007669"/>
    <property type="project" value="TreeGrafter"/>
</dbReference>
<keyword evidence="2" id="KW-0677">Repeat</keyword>
<dbReference type="GO" id="GO:0035721">
    <property type="term" value="P:intraciliary retrograde transport"/>
    <property type="evidence" value="ECO:0007669"/>
    <property type="project" value="TreeGrafter"/>
</dbReference>
<dbReference type="AlphaFoldDB" id="A0A8C4R9Z1"/>
<sequence length="235" mass="26550">MLEKFHHFQCQAELYYAFHFIQRFTDDPFTSLLPESIFNIARFLLHSTTKVVPPGISKVKILSVLAKQSRALGAYKLARFCYDQLLTLQIPPALQDSVELGSLTILSKPFKDNDDLIPMCYRCSSNNPLFNSQGHVCVNCHQPFVYSFSSFEVLPLVEFFLENGMSDKDAEALLQSEVPSEFSAVGNELRHEESTGHILEGIIAMNWACLFLHGSSQTSNLEFDQGGNPQWSDLF</sequence>
<dbReference type="Proteomes" id="UP000694388">
    <property type="component" value="Unplaced"/>
</dbReference>
<dbReference type="GO" id="GO:1905515">
    <property type="term" value="P:non-motile cilium assembly"/>
    <property type="evidence" value="ECO:0007669"/>
    <property type="project" value="TreeGrafter"/>
</dbReference>
<evidence type="ECO:0000313" key="5">
    <source>
        <dbReference type="Proteomes" id="UP000694388"/>
    </source>
</evidence>
<dbReference type="GeneTree" id="ENSGT00390000001016"/>
<reference evidence="4" key="1">
    <citation type="submission" date="2025-08" db="UniProtKB">
        <authorList>
            <consortium name="Ensembl"/>
        </authorList>
    </citation>
    <scope>IDENTIFICATION</scope>
</reference>
<evidence type="ECO:0000313" key="4">
    <source>
        <dbReference type="Ensembl" id="ENSEBUP00000026902.1"/>
    </source>
</evidence>
<dbReference type="Ensembl" id="ENSEBUT00000027478.1">
    <property type="protein sequence ID" value="ENSEBUP00000026902.1"/>
    <property type="gene ID" value="ENSEBUG00000016551.1"/>
</dbReference>
<keyword evidence="1" id="KW-0853">WD repeat</keyword>
<reference evidence="4" key="2">
    <citation type="submission" date="2025-09" db="UniProtKB">
        <authorList>
            <consortium name="Ensembl"/>
        </authorList>
    </citation>
    <scope>IDENTIFICATION</scope>
</reference>
<feature type="domain" description="IFT122 zinc ribbon" evidence="3">
    <location>
        <begin position="113"/>
        <end position="157"/>
    </location>
</feature>